<feature type="domain" description="GHMP kinase C-terminal" evidence="7">
    <location>
        <begin position="241"/>
        <end position="321"/>
    </location>
</feature>
<dbReference type="EMBL" id="BAAAFH010000011">
    <property type="protein sequence ID" value="GAA0875374.1"/>
    <property type="molecule type" value="Genomic_DNA"/>
</dbReference>
<keyword evidence="9" id="KW-1185">Reference proteome</keyword>
<protein>
    <submittedName>
        <fullName evidence="8">Dehydrogenase</fullName>
    </submittedName>
</protein>
<dbReference type="InterPro" id="IPR052203">
    <property type="entry name" value="GHMP_Kinase-Related"/>
</dbReference>
<evidence type="ECO:0000313" key="9">
    <source>
        <dbReference type="Proteomes" id="UP001501126"/>
    </source>
</evidence>
<dbReference type="Proteomes" id="UP001501126">
    <property type="component" value="Unassembled WGS sequence"/>
</dbReference>
<dbReference type="Pfam" id="PF00288">
    <property type="entry name" value="GHMP_kinases_N"/>
    <property type="match status" value="1"/>
</dbReference>
<dbReference type="InterPro" id="IPR006204">
    <property type="entry name" value="GHMP_kinase_N_dom"/>
</dbReference>
<dbReference type="PANTHER" id="PTHR32463:SF0">
    <property type="entry name" value="L-FUCOSE KINASE"/>
    <property type="match status" value="1"/>
</dbReference>
<evidence type="ECO:0000313" key="8">
    <source>
        <dbReference type="EMBL" id="GAA0875374.1"/>
    </source>
</evidence>
<dbReference type="PANTHER" id="PTHR32463">
    <property type="entry name" value="L-FUCOSE KINASE"/>
    <property type="match status" value="1"/>
</dbReference>
<comment type="caution">
    <text evidence="8">The sequence shown here is derived from an EMBL/GenBank/DDBJ whole genome shotgun (WGS) entry which is preliminary data.</text>
</comment>
<evidence type="ECO:0000256" key="4">
    <source>
        <dbReference type="ARBA" id="ARBA00022840"/>
    </source>
</evidence>
<proteinExistence type="inferred from homology"/>
<dbReference type="SUPFAM" id="SSF54211">
    <property type="entry name" value="Ribosomal protein S5 domain 2-like"/>
    <property type="match status" value="1"/>
</dbReference>
<dbReference type="PRINTS" id="PR00960">
    <property type="entry name" value="LMBPPROTEIN"/>
</dbReference>
<dbReference type="InterPro" id="IPR036554">
    <property type="entry name" value="GHMP_kinase_C_sf"/>
</dbReference>
<evidence type="ECO:0000256" key="1">
    <source>
        <dbReference type="ARBA" id="ARBA00022679"/>
    </source>
</evidence>
<dbReference type="RefSeq" id="WP_343786783.1">
    <property type="nucleotide sequence ID" value="NZ_BAAAFH010000011.1"/>
</dbReference>
<evidence type="ECO:0000256" key="3">
    <source>
        <dbReference type="ARBA" id="ARBA00022777"/>
    </source>
</evidence>
<dbReference type="InterPro" id="IPR013750">
    <property type="entry name" value="GHMP_kinase_C_dom"/>
</dbReference>
<keyword evidence="4" id="KW-0067">ATP-binding</keyword>
<keyword evidence="3" id="KW-0418">Kinase</keyword>
<evidence type="ECO:0000259" key="6">
    <source>
        <dbReference type="Pfam" id="PF00288"/>
    </source>
</evidence>
<dbReference type="InterPro" id="IPR014606">
    <property type="entry name" value="Heptose_7-P_kinase"/>
</dbReference>
<dbReference type="InterPro" id="IPR020568">
    <property type="entry name" value="Ribosomal_Su5_D2-typ_SF"/>
</dbReference>
<evidence type="ECO:0000256" key="5">
    <source>
        <dbReference type="ARBA" id="ARBA00038121"/>
    </source>
</evidence>
<reference evidence="8 9" key="1">
    <citation type="journal article" date="2019" name="Int. J. Syst. Evol. Microbiol.">
        <title>The Global Catalogue of Microorganisms (GCM) 10K type strain sequencing project: providing services to taxonomists for standard genome sequencing and annotation.</title>
        <authorList>
            <consortium name="The Broad Institute Genomics Platform"/>
            <consortium name="The Broad Institute Genome Sequencing Center for Infectious Disease"/>
            <person name="Wu L."/>
            <person name="Ma J."/>
        </authorList>
    </citation>
    <scope>NUCLEOTIDE SEQUENCE [LARGE SCALE GENOMIC DNA]</scope>
    <source>
        <strain evidence="8 9">JCM 16083</strain>
    </source>
</reference>
<dbReference type="SUPFAM" id="SSF55060">
    <property type="entry name" value="GHMP Kinase, C-terminal domain"/>
    <property type="match status" value="1"/>
</dbReference>
<dbReference type="PIRSF" id="PIRSF036406">
    <property type="entry name" value="Hept_kin"/>
    <property type="match status" value="1"/>
</dbReference>
<name>A0ABN1MPY0_9FLAO</name>
<sequence>MIIRARAPFRIGLAGGGTDVSPYADQYGGAVLNATINRYAHATIIPRTDGKIIFHSEDNNQRIVLESTEVLDITGELDLQKGVYNRIVKEFTKQPLSFELVTSMDVPSGSGLGTSSTLVVAMVTAFTEWLKLPLGEYDIARLAFEIERNDLKMAGGRQDQYAATFGGFNFMEFGANEYVIVNPLRVRTKLRNELAFCLILYYTETSRESANIIEVQQQNIRKGESSSLQATHVVREKAFSMKETLLKGELDEIGHLLHESWLNKKNMAQGISNPRIEQCYEAARKAGALGGKISGAGGGGFMIFYAAGTRRYDVIRALNDFGGKVIPYQFTETGAEKWTVHT</sequence>
<gene>
    <name evidence="8" type="ORF">GCM10009118_17830</name>
</gene>
<comment type="similarity">
    <text evidence="5">Belongs to the GHMP kinase family.</text>
</comment>
<dbReference type="Gene3D" id="3.30.230.120">
    <property type="match status" value="1"/>
</dbReference>
<evidence type="ECO:0000256" key="2">
    <source>
        <dbReference type="ARBA" id="ARBA00022741"/>
    </source>
</evidence>
<evidence type="ECO:0000259" key="7">
    <source>
        <dbReference type="Pfam" id="PF08544"/>
    </source>
</evidence>
<accession>A0ABN1MPY0</accession>
<keyword evidence="2" id="KW-0547">Nucleotide-binding</keyword>
<organism evidence="8 9">
    <name type="scientific">Wandonia haliotis</name>
    <dbReference type="NCBI Taxonomy" id="574963"/>
    <lineage>
        <taxon>Bacteria</taxon>
        <taxon>Pseudomonadati</taxon>
        <taxon>Bacteroidota</taxon>
        <taxon>Flavobacteriia</taxon>
        <taxon>Flavobacteriales</taxon>
        <taxon>Crocinitomicaceae</taxon>
        <taxon>Wandonia</taxon>
    </lineage>
</organism>
<feature type="domain" description="GHMP kinase N-terminal" evidence="6">
    <location>
        <begin position="82"/>
        <end position="167"/>
    </location>
</feature>
<dbReference type="Pfam" id="PF08544">
    <property type="entry name" value="GHMP_kinases_C"/>
    <property type="match status" value="1"/>
</dbReference>
<dbReference type="InterPro" id="IPR001174">
    <property type="entry name" value="HddA/FKP"/>
</dbReference>
<keyword evidence="1" id="KW-0808">Transferase</keyword>